<protein>
    <submittedName>
        <fullName evidence="4">Transcriptional regulator, TetR family</fullName>
    </submittedName>
</protein>
<dbReference type="InterPro" id="IPR036271">
    <property type="entry name" value="Tet_transcr_reg_TetR-rel_C_sf"/>
</dbReference>
<keyword evidence="1 2" id="KW-0238">DNA-binding</keyword>
<dbReference type="Pfam" id="PF00440">
    <property type="entry name" value="TetR_N"/>
    <property type="match status" value="1"/>
</dbReference>
<dbReference type="InterPro" id="IPR050624">
    <property type="entry name" value="HTH-type_Tx_Regulator"/>
</dbReference>
<organism evidence="4 5">
    <name type="scientific">Clostridium botulinum (strain Langeland / NCTC 10281 / Type F)</name>
    <dbReference type="NCBI Taxonomy" id="441772"/>
    <lineage>
        <taxon>Bacteria</taxon>
        <taxon>Bacillati</taxon>
        <taxon>Bacillota</taxon>
        <taxon>Clostridia</taxon>
        <taxon>Eubacteriales</taxon>
        <taxon>Clostridiaceae</taxon>
        <taxon>Clostridium</taxon>
    </lineage>
</organism>
<evidence type="ECO:0000256" key="2">
    <source>
        <dbReference type="PROSITE-ProRule" id="PRU00335"/>
    </source>
</evidence>
<evidence type="ECO:0000256" key="1">
    <source>
        <dbReference type="ARBA" id="ARBA00023125"/>
    </source>
</evidence>
<evidence type="ECO:0000313" key="4">
    <source>
        <dbReference type="EMBL" id="ABS39951.1"/>
    </source>
</evidence>
<dbReference type="Gene3D" id="1.10.10.60">
    <property type="entry name" value="Homeodomain-like"/>
    <property type="match status" value="1"/>
</dbReference>
<feature type="domain" description="HTH tetR-type" evidence="3">
    <location>
        <begin position="28"/>
        <end position="88"/>
    </location>
</feature>
<name>A7GC62_CLOBL</name>
<reference evidence="5" key="1">
    <citation type="submission" date="2007-06" db="EMBL/GenBank/DDBJ databases">
        <authorList>
            <person name="Brinkac L.M."/>
            <person name="Daugherty S."/>
            <person name="Dodson R.J."/>
            <person name="Madupu R."/>
            <person name="Brown J.L."/>
            <person name="Bruce D."/>
            <person name="Detter C."/>
            <person name="Munk C."/>
            <person name="Smith L.A."/>
            <person name="Smith T.J."/>
            <person name="White O."/>
            <person name="Brettin T.S."/>
        </authorList>
    </citation>
    <scope>NUCLEOTIDE SEQUENCE [LARGE SCALE GENOMIC DNA]</scope>
    <source>
        <strain evidence="5">Langeland / NCTC 10281 / Type F</strain>
    </source>
</reference>
<accession>A7GC62</accession>
<dbReference type="AlphaFoldDB" id="A7GC62"/>
<dbReference type="Proteomes" id="UP000002410">
    <property type="component" value="Chromosome"/>
</dbReference>
<dbReference type="PANTHER" id="PTHR43479">
    <property type="entry name" value="ACREF/ENVCD OPERON REPRESSOR-RELATED"/>
    <property type="match status" value="1"/>
</dbReference>
<dbReference type="PROSITE" id="PS50977">
    <property type="entry name" value="HTH_TETR_2"/>
    <property type="match status" value="1"/>
</dbReference>
<dbReference type="PRINTS" id="PR00455">
    <property type="entry name" value="HTHTETR"/>
</dbReference>
<dbReference type="InterPro" id="IPR001647">
    <property type="entry name" value="HTH_TetR"/>
</dbReference>
<dbReference type="PANTHER" id="PTHR43479:SF11">
    <property type="entry name" value="ACREF_ENVCD OPERON REPRESSOR-RELATED"/>
    <property type="match status" value="1"/>
</dbReference>
<dbReference type="KEGG" id="cbf:CLI_1106"/>
<dbReference type="HOGENOM" id="CLU_069356_40_3_9"/>
<dbReference type="EMBL" id="CP000728">
    <property type="protein sequence ID" value="ABS39951.1"/>
    <property type="molecule type" value="Genomic_DNA"/>
</dbReference>
<dbReference type="SUPFAM" id="SSF46689">
    <property type="entry name" value="Homeodomain-like"/>
    <property type="match status" value="1"/>
</dbReference>
<evidence type="ECO:0000313" key="5">
    <source>
        <dbReference type="Proteomes" id="UP000002410"/>
    </source>
</evidence>
<sequence>MEIVAMRKIIIKKDEFMGITERRKLEKEIIRKKIIDTANQILVEEGYENLSIRKIANKIEYSPGIIYHYFKDKSEIVTFVVEQGYGRILKSINEVPVDTENPEKTIEQGLRKYIELMLQYPEQFRTVLMNDIKSIQEKVNMLHEGVSKDRKSIQQLCRLVELGIQKGKFRDMDIELTAQIIWTSTHGLLSRLILEKNISKQQRERLIDHHFQILISGLLK</sequence>
<feature type="DNA-binding region" description="H-T-H motif" evidence="2">
    <location>
        <begin position="51"/>
        <end position="70"/>
    </location>
</feature>
<dbReference type="SUPFAM" id="SSF48498">
    <property type="entry name" value="Tetracyclin repressor-like, C-terminal domain"/>
    <property type="match status" value="1"/>
</dbReference>
<dbReference type="Gene3D" id="1.10.357.10">
    <property type="entry name" value="Tetracycline Repressor, domain 2"/>
    <property type="match status" value="1"/>
</dbReference>
<proteinExistence type="predicted"/>
<gene>
    <name evidence="4" type="ordered locus">CLI_1106</name>
</gene>
<dbReference type="InterPro" id="IPR009057">
    <property type="entry name" value="Homeodomain-like_sf"/>
</dbReference>
<evidence type="ECO:0000259" key="3">
    <source>
        <dbReference type="PROSITE" id="PS50977"/>
    </source>
</evidence>
<dbReference type="GO" id="GO:0003677">
    <property type="term" value="F:DNA binding"/>
    <property type="evidence" value="ECO:0007669"/>
    <property type="project" value="UniProtKB-UniRule"/>
</dbReference>